<evidence type="ECO:0000313" key="2">
    <source>
        <dbReference type="EMBL" id="MDO7786264.1"/>
    </source>
</evidence>
<gene>
    <name evidence="2" type="ORF">P6N53_03380</name>
</gene>
<dbReference type="Pfam" id="PF15919">
    <property type="entry name" value="HicB_lk_antitox"/>
    <property type="match status" value="1"/>
</dbReference>
<dbReference type="EMBL" id="JARPTC010000004">
    <property type="protein sequence ID" value="MDO7786264.1"/>
    <property type="molecule type" value="Genomic_DNA"/>
</dbReference>
<dbReference type="InterPro" id="IPR031807">
    <property type="entry name" value="HicB-like"/>
</dbReference>
<reference evidence="2" key="2">
    <citation type="submission" date="2023-03" db="EMBL/GenBank/DDBJ databases">
        <authorList>
            <person name="Zhang Z."/>
        </authorList>
    </citation>
    <scope>NUCLEOTIDE SEQUENCE</scope>
    <source>
        <strain evidence="2">DSA</strain>
    </source>
</reference>
<reference evidence="2" key="1">
    <citation type="journal article" date="2023" name="J. Hazard. Mater.">
        <title>Anaerobic biodegradation of pyrene and benzo[a]pyrene by a new sulfate-reducing Desulforamulus aquiferis strain DSA.</title>
        <authorList>
            <person name="Zhang Z."/>
            <person name="Sun J."/>
            <person name="Gong X."/>
            <person name="Wang C."/>
            <person name="Wang H."/>
        </authorList>
    </citation>
    <scope>NUCLEOTIDE SEQUENCE</scope>
    <source>
        <strain evidence="2">DSA</strain>
    </source>
</reference>
<proteinExistence type="predicted"/>
<accession>A0AAW7ZAG1</accession>
<comment type="caution">
    <text evidence="2">The sequence shown here is derived from an EMBL/GenBank/DDBJ whole genome shotgun (WGS) entry which is preliminary data.</text>
</comment>
<sequence length="75" mass="8286">MALKFEEAMSPLPQGGLEGELKVRIRVQVEADHEDGGFYAVTPDIPGCASRGATEEEAVENFKEAVRYLLIEHCH</sequence>
<dbReference type="SUPFAM" id="SSF143100">
    <property type="entry name" value="TTHA1013/TTHA0281-like"/>
    <property type="match status" value="1"/>
</dbReference>
<dbReference type="RefSeq" id="WP_304541188.1">
    <property type="nucleotide sequence ID" value="NZ_JARPTC010000004.1"/>
</dbReference>
<evidence type="ECO:0000313" key="3">
    <source>
        <dbReference type="Proteomes" id="UP001172911"/>
    </source>
</evidence>
<dbReference type="AlphaFoldDB" id="A0AAW7ZAG1"/>
<name>A0AAW7ZAG1_9FIRM</name>
<evidence type="ECO:0000259" key="1">
    <source>
        <dbReference type="Pfam" id="PF15919"/>
    </source>
</evidence>
<protein>
    <submittedName>
        <fullName evidence="2">Type II toxin-antitoxin system HicB family antitoxin</fullName>
    </submittedName>
</protein>
<dbReference type="InterPro" id="IPR035069">
    <property type="entry name" value="TTHA1013/TTHA0281-like"/>
</dbReference>
<dbReference type="Proteomes" id="UP001172911">
    <property type="component" value="Unassembled WGS sequence"/>
</dbReference>
<organism evidence="2 3">
    <name type="scientific">Desulforamulus aquiferis</name>
    <dbReference type="NCBI Taxonomy" id="1397668"/>
    <lineage>
        <taxon>Bacteria</taxon>
        <taxon>Bacillati</taxon>
        <taxon>Bacillota</taxon>
        <taxon>Clostridia</taxon>
        <taxon>Eubacteriales</taxon>
        <taxon>Peptococcaceae</taxon>
        <taxon>Desulforamulus</taxon>
    </lineage>
</organism>
<feature type="domain" description="HicB-like antitoxin of toxin-antitoxin system" evidence="1">
    <location>
        <begin position="28"/>
        <end position="68"/>
    </location>
</feature>
<dbReference type="Gene3D" id="3.30.160.250">
    <property type="match status" value="1"/>
</dbReference>
<keyword evidence="3" id="KW-1185">Reference proteome</keyword>